<dbReference type="VEuPathDB" id="VectorBase:HLOH_052938"/>
<feature type="region of interest" description="Disordered" evidence="1">
    <location>
        <begin position="199"/>
        <end position="304"/>
    </location>
</feature>
<keyword evidence="3" id="KW-1185">Reference proteome</keyword>
<organism evidence="2 3">
    <name type="scientific">Haemaphysalis longicornis</name>
    <name type="common">Bush tick</name>
    <dbReference type="NCBI Taxonomy" id="44386"/>
    <lineage>
        <taxon>Eukaryota</taxon>
        <taxon>Metazoa</taxon>
        <taxon>Ecdysozoa</taxon>
        <taxon>Arthropoda</taxon>
        <taxon>Chelicerata</taxon>
        <taxon>Arachnida</taxon>
        <taxon>Acari</taxon>
        <taxon>Parasitiformes</taxon>
        <taxon>Ixodida</taxon>
        <taxon>Ixodoidea</taxon>
        <taxon>Ixodidae</taxon>
        <taxon>Haemaphysalinae</taxon>
        <taxon>Haemaphysalis</taxon>
    </lineage>
</organism>
<evidence type="ECO:0000313" key="3">
    <source>
        <dbReference type="Proteomes" id="UP000821853"/>
    </source>
</evidence>
<accession>A0A9J6H910</accession>
<gene>
    <name evidence="2" type="ORF">HPB48_026239</name>
</gene>
<evidence type="ECO:0000256" key="1">
    <source>
        <dbReference type="SAM" id="MobiDB-lite"/>
    </source>
</evidence>
<reference evidence="2 3" key="1">
    <citation type="journal article" date="2020" name="Cell">
        <title>Large-Scale Comparative Analyses of Tick Genomes Elucidate Their Genetic Diversity and Vector Capacities.</title>
        <authorList>
            <consortium name="Tick Genome and Microbiome Consortium (TIGMIC)"/>
            <person name="Jia N."/>
            <person name="Wang J."/>
            <person name="Shi W."/>
            <person name="Du L."/>
            <person name="Sun Y."/>
            <person name="Zhan W."/>
            <person name="Jiang J.F."/>
            <person name="Wang Q."/>
            <person name="Zhang B."/>
            <person name="Ji P."/>
            <person name="Bell-Sakyi L."/>
            <person name="Cui X.M."/>
            <person name="Yuan T.T."/>
            <person name="Jiang B.G."/>
            <person name="Yang W.F."/>
            <person name="Lam T.T."/>
            <person name="Chang Q.C."/>
            <person name="Ding S.J."/>
            <person name="Wang X.J."/>
            <person name="Zhu J.G."/>
            <person name="Ruan X.D."/>
            <person name="Zhao L."/>
            <person name="Wei J.T."/>
            <person name="Ye R.Z."/>
            <person name="Que T.C."/>
            <person name="Du C.H."/>
            <person name="Zhou Y.H."/>
            <person name="Cheng J.X."/>
            <person name="Dai P.F."/>
            <person name="Guo W.B."/>
            <person name="Han X.H."/>
            <person name="Huang E.J."/>
            <person name="Li L.F."/>
            <person name="Wei W."/>
            <person name="Gao Y.C."/>
            <person name="Liu J.Z."/>
            <person name="Shao H.Z."/>
            <person name="Wang X."/>
            <person name="Wang C.C."/>
            <person name="Yang T.C."/>
            <person name="Huo Q.B."/>
            <person name="Li W."/>
            <person name="Chen H.Y."/>
            <person name="Chen S.E."/>
            <person name="Zhou L.G."/>
            <person name="Ni X.B."/>
            <person name="Tian J.H."/>
            <person name="Sheng Y."/>
            <person name="Liu T."/>
            <person name="Pan Y.S."/>
            <person name="Xia L.Y."/>
            <person name="Li J."/>
            <person name="Zhao F."/>
            <person name="Cao W.C."/>
        </authorList>
    </citation>
    <scope>NUCLEOTIDE SEQUENCE [LARGE SCALE GENOMIC DNA]</scope>
    <source>
        <strain evidence="2">HaeL-2018</strain>
    </source>
</reference>
<sequence>MYHFSCRTKDADLIPSQDLMRLIKHASPCAAVRKRQDIMDRDEYYNFMRMTNAEKHELLREVIHRQTTPSATSVTGLLHRTGRLRQDVRPPACMDHNRYGSTATNRNTTNICASTRKAAVAVEGNQCSGFQALSEDLRPPQRRKPSVPAVEHIPRRLRQREMRDHRRDEGLYFLHSASSCSIQPARVIAADGLPPKVRGCGYSDEPPATDHNAEDCASADDTWQQHSAGQTAAEPAPTSPLPALASPAAESRLQPRLHPTERQNPGLQPKLQARLQRTMKQHPRLHPRLHRSLATTCEGASRPS</sequence>
<dbReference type="Proteomes" id="UP000821853">
    <property type="component" value="Unassembled WGS sequence"/>
</dbReference>
<dbReference type="EMBL" id="JABSTR010001861">
    <property type="protein sequence ID" value="KAH9384246.1"/>
    <property type="molecule type" value="Genomic_DNA"/>
</dbReference>
<proteinExistence type="predicted"/>
<evidence type="ECO:0000313" key="2">
    <source>
        <dbReference type="EMBL" id="KAH9384246.1"/>
    </source>
</evidence>
<feature type="compositionally biased region" description="Basic residues" evidence="1">
    <location>
        <begin position="277"/>
        <end position="291"/>
    </location>
</feature>
<feature type="compositionally biased region" description="Polar residues" evidence="1">
    <location>
        <begin position="221"/>
        <end position="230"/>
    </location>
</feature>
<dbReference type="AlphaFoldDB" id="A0A9J6H910"/>
<protein>
    <submittedName>
        <fullName evidence="2">Uncharacterized protein</fullName>
    </submittedName>
</protein>
<comment type="caution">
    <text evidence="2">The sequence shown here is derived from an EMBL/GenBank/DDBJ whole genome shotgun (WGS) entry which is preliminary data.</text>
</comment>
<name>A0A9J6H910_HAELO</name>
<dbReference type="OrthoDB" id="6508477at2759"/>
<feature type="compositionally biased region" description="Low complexity" evidence="1">
    <location>
        <begin position="231"/>
        <end position="250"/>
    </location>
</feature>